<keyword evidence="1" id="KW-0677">Repeat</keyword>
<feature type="compositionally biased region" description="Acidic residues" evidence="3">
    <location>
        <begin position="388"/>
        <end position="398"/>
    </location>
</feature>
<dbReference type="PANTHER" id="PTHR47936:SF1">
    <property type="entry name" value="PENTATRICOPEPTIDE REPEAT-CONTAINING PROTEIN GUN1, CHLOROPLASTIC"/>
    <property type="match status" value="1"/>
</dbReference>
<proteinExistence type="predicted"/>
<evidence type="ECO:0008006" key="5">
    <source>
        <dbReference type="Google" id="ProtNLM"/>
    </source>
</evidence>
<dbReference type="NCBIfam" id="TIGR00756">
    <property type="entry name" value="PPR"/>
    <property type="match status" value="4"/>
</dbReference>
<evidence type="ECO:0000256" key="3">
    <source>
        <dbReference type="SAM" id="MobiDB-lite"/>
    </source>
</evidence>
<dbReference type="InterPro" id="IPR011990">
    <property type="entry name" value="TPR-like_helical_dom_sf"/>
</dbReference>
<dbReference type="Gene3D" id="1.25.40.10">
    <property type="entry name" value="Tetratricopeptide repeat domain"/>
    <property type="match status" value="3"/>
</dbReference>
<feature type="repeat" description="PPR" evidence="2">
    <location>
        <begin position="61"/>
        <end position="96"/>
    </location>
</feature>
<evidence type="ECO:0000313" key="4">
    <source>
        <dbReference type="EMBL" id="CAE2213138.1"/>
    </source>
</evidence>
<accession>A0A7S4HYE9</accession>
<dbReference type="PANTHER" id="PTHR47936">
    <property type="entry name" value="PPR_LONG DOMAIN-CONTAINING PROTEIN"/>
    <property type="match status" value="1"/>
</dbReference>
<protein>
    <recommendedName>
        <fullName evidence="5">Pentacotripeptide-repeat region of PRORP domain-containing protein</fullName>
    </recommendedName>
</protein>
<dbReference type="EMBL" id="HBKP01008462">
    <property type="protein sequence ID" value="CAE2213138.1"/>
    <property type="molecule type" value="Transcribed_RNA"/>
</dbReference>
<dbReference type="Pfam" id="PF01535">
    <property type="entry name" value="PPR"/>
    <property type="match status" value="2"/>
</dbReference>
<dbReference type="AlphaFoldDB" id="A0A7S4HYE9"/>
<dbReference type="Pfam" id="PF13041">
    <property type="entry name" value="PPR_2"/>
    <property type="match status" value="1"/>
</dbReference>
<evidence type="ECO:0000256" key="1">
    <source>
        <dbReference type="ARBA" id="ARBA00022737"/>
    </source>
</evidence>
<sequence length="414" mass="48162">MFTRPLRHCFHNRALRFAFPSRCNRYFCTADDFHQNMVSARSLKDKFMMFERMKRENLKISSVTFNILIRACLIHGKITQSFMLYENEMQKFRVLPDAKTFEILLLGCSRFAVSASTLAFDLYSHLKSLNIQPTEKIMNEMMRAAILSQEKRKIHYIIDEMKLYDIVPDMIIFNTMIDGLGKQGQWPVIDKLLESMKTTFSLSSPTPLIANEHTYSSLIDSYCKFGLIDKATQLFEEVRANKVEKPLDPVLYSTMINCLLTNGKEEEAISLFEETKGRSIELSAHVYEKIICLLAIRSPWDSIQLLKNLYTDGIWVGTMKSYSHILEVYCENQQQDNIEQLAHHMASLQIPCSHVVRSNYPYIEQIFAKYDGPTARTPRKDNRAQKSEDEEDEEDDGLPYDYNIKITDKGENFY</sequence>
<evidence type="ECO:0000256" key="2">
    <source>
        <dbReference type="PROSITE-ProRule" id="PRU00708"/>
    </source>
</evidence>
<organism evidence="4">
    <name type="scientific">Vannella robusta</name>
    <dbReference type="NCBI Taxonomy" id="1487602"/>
    <lineage>
        <taxon>Eukaryota</taxon>
        <taxon>Amoebozoa</taxon>
        <taxon>Discosea</taxon>
        <taxon>Flabellinia</taxon>
        <taxon>Vannellidae</taxon>
        <taxon>Vannella</taxon>
    </lineage>
</organism>
<feature type="compositionally biased region" description="Basic and acidic residues" evidence="3">
    <location>
        <begin position="378"/>
        <end position="387"/>
    </location>
</feature>
<feature type="repeat" description="PPR" evidence="2">
    <location>
        <begin position="211"/>
        <end position="245"/>
    </location>
</feature>
<reference evidence="4" key="1">
    <citation type="submission" date="2021-01" db="EMBL/GenBank/DDBJ databases">
        <authorList>
            <person name="Corre E."/>
            <person name="Pelletier E."/>
            <person name="Niang G."/>
            <person name="Scheremetjew M."/>
            <person name="Finn R."/>
            <person name="Kale V."/>
            <person name="Holt S."/>
            <person name="Cochrane G."/>
            <person name="Meng A."/>
            <person name="Brown T."/>
            <person name="Cohen L."/>
        </authorList>
    </citation>
    <scope>NUCLEOTIDE SEQUENCE</scope>
    <source>
        <strain evidence="4">DIVA3 518/3/11/1/6</strain>
    </source>
</reference>
<dbReference type="InterPro" id="IPR002885">
    <property type="entry name" value="PPR_rpt"/>
</dbReference>
<name>A0A7S4HYE9_9EUKA</name>
<dbReference type="Pfam" id="PF12854">
    <property type="entry name" value="PPR_1"/>
    <property type="match status" value="1"/>
</dbReference>
<dbReference type="GO" id="GO:0031930">
    <property type="term" value="P:mitochondria-nucleus signaling pathway"/>
    <property type="evidence" value="ECO:0007669"/>
    <property type="project" value="TreeGrafter"/>
</dbReference>
<feature type="region of interest" description="Disordered" evidence="3">
    <location>
        <begin position="373"/>
        <end position="414"/>
    </location>
</feature>
<gene>
    <name evidence="4" type="ORF">VSP0166_LOCUS6025</name>
</gene>
<feature type="repeat" description="PPR" evidence="2">
    <location>
        <begin position="248"/>
        <end position="282"/>
    </location>
</feature>
<dbReference type="PROSITE" id="PS51375">
    <property type="entry name" value="PPR"/>
    <property type="match status" value="3"/>
</dbReference>